<dbReference type="EMBL" id="AHOR02000029">
    <property type="protein sequence ID" value="EMF81977.1"/>
    <property type="molecule type" value="Genomic_DNA"/>
</dbReference>
<keyword evidence="1" id="KW-0472">Membrane</keyword>
<reference evidence="2 3" key="1">
    <citation type="submission" date="2013-01" db="EMBL/GenBank/DDBJ databases">
        <authorList>
            <person name="Harkins D.M."/>
            <person name="Durkin A.S."/>
            <person name="Brinkac L.M."/>
            <person name="Haft D.H."/>
            <person name="Selengut J.D."/>
            <person name="Sanka R."/>
            <person name="DePew J."/>
            <person name="Purushe J."/>
            <person name="Tulsiani S.M."/>
            <person name="Graham G.C."/>
            <person name="Burns M.-A."/>
            <person name="Dohnt M.F."/>
            <person name="Smythe L.D."/>
            <person name="McKay D.B."/>
            <person name="Craig S.B."/>
            <person name="Vinetz J.M."/>
            <person name="Sutton G.G."/>
            <person name="Nierman W.C."/>
            <person name="Fouts D.E."/>
        </authorList>
    </citation>
    <scope>NUCLEOTIDE SEQUENCE [LARGE SCALE GENOMIC DNA]</scope>
    <source>
        <strain evidence="2 3">LT2116</strain>
    </source>
</reference>
<feature type="transmembrane region" description="Helical" evidence="1">
    <location>
        <begin position="6"/>
        <end position="22"/>
    </location>
</feature>
<evidence type="ECO:0000313" key="3">
    <source>
        <dbReference type="Proteomes" id="UP000011770"/>
    </source>
</evidence>
<evidence type="ECO:0000256" key="1">
    <source>
        <dbReference type="SAM" id="Phobius"/>
    </source>
</evidence>
<accession>M3FNN9</accession>
<gene>
    <name evidence="2" type="ORF">LEP1GSC188_0768</name>
</gene>
<protein>
    <submittedName>
        <fullName evidence="2">Uncharacterized protein</fullName>
    </submittedName>
</protein>
<sequence>MLYSFLVFPILAQTAIPIFEFYRTEKFRRTRENGFRPFSGIQEFITDRFPLIFVHAVRFETPHSDL</sequence>
<dbReference type="Proteomes" id="UP000011770">
    <property type="component" value="Unassembled WGS sequence"/>
</dbReference>
<keyword evidence="1" id="KW-1133">Transmembrane helix</keyword>
<organism evidence="2 3">
    <name type="scientific">Leptospira weilii serovar Topaz str. LT2116</name>
    <dbReference type="NCBI Taxonomy" id="1088540"/>
    <lineage>
        <taxon>Bacteria</taxon>
        <taxon>Pseudomonadati</taxon>
        <taxon>Spirochaetota</taxon>
        <taxon>Spirochaetia</taxon>
        <taxon>Leptospirales</taxon>
        <taxon>Leptospiraceae</taxon>
        <taxon>Leptospira</taxon>
    </lineage>
</organism>
<comment type="caution">
    <text evidence="2">The sequence shown here is derived from an EMBL/GenBank/DDBJ whole genome shotgun (WGS) entry which is preliminary data.</text>
</comment>
<dbReference type="AlphaFoldDB" id="M3FNN9"/>
<proteinExistence type="predicted"/>
<keyword evidence="1" id="KW-0812">Transmembrane</keyword>
<name>M3FNN9_9LEPT</name>
<evidence type="ECO:0000313" key="2">
    <source>
        <dbReference type="EMBL" id="EMF81977.1"/>
    </source>
</evidence>